<organism evidence="1 2">
    <name type="scientific">Orchesella dallaii</name>
    <dbReference type="NCBI Taxonomy" id="48710"/>
    <lineage>
        <taxon>Eukaryota</taxon>
        <taxon>Metazoa</taxon>
        <taxon>Ecdysozoa</taxon>
        <taxon>Arthropoda</taxon>
        <taxon>Hexapoda</taxon>
        <taxon>Collembola</taxon>
        <taxon>Entomobryomorpha</taxon>
        <taxon>Entomobryoidea</taxon>
        <taxon>Orchesellidae</taxon>
        <taxon>Orchesellinae</taxon>
        <taxon>Orchesella</taxon>
    </lineage>
</organism>
<dbReference type="EMBL" id="CAXLJM020000164">
    <property type="protein sequence ID" value="CAL8145782.1"/>
    <property type="molecule type" value="Genomic_DNA"/>
</dbReference>
<evidence type="ECO:0000313" key="2">
    <source>
        <dbReference type="Proteomes" id="UP001642540"/>
    </source>
</evidence>
<name>A0ABP1S8I1_9HEXA</name>
<proteinExistence type="predicted"/>
<gene>
    <name evidence="1" type="ORF">ODALV1_LOCUS30598</name>
</gene>
<accession>A0ABP1S8I1</accession>
<evidence type="ECO:0000313" key="1">
    <source>
        <dbReference type="EMBL" id="CAL8145782.1"/>
    </source>
</evidence>
<dbReference type="Proteomes" id="UP001642540">
    <property type="component" value="Unassembled WGS sequence"/>
</dbReference>
<protein>
    <submittedName>
        <fullName evidence="1">Uncharacterized protein</fullName>
    </submittedName>
</protein>
<sequence length="110" mass="12157">MGSALSKFASPCFDWCCSKCRKRDTPRDTGIEMTPGVMFDGTLVLHNVNFERDTLSRKSSTSPHISPPLGASIGSASSLFSSHSQESRRFNYEVGKTECRAEVYNDSIQN</sequence>
<keyword evidence="2" id="KW-1185">Reference proteome</keyword>
<reference evidence="1 2" key="1">
    <citation type="submission" date="2024-08" db="EMBL/GenBank/DDBJ databases">
        <authorList>
            <person name="Cucini C."/>
            <person name="Frati F."/>
        </authorList>
    </citation>
    <scope>NUCLEOTIDE SEQUENCE [LARGE SCALE GENOMIC DNA]</scope>
</reference>
<comment type="caution">
    <text evidence="1">The sequence shown here is derived from an EMBL/GenBank/DDBJ whole genome shotgun (WGS) entry which is preliminary data.</text>
</comment>